<feature type="region of interest" description="Disordered" evidence="7">
    <location>
        <begin position="117"/>
        <end position="136"/>
    </location>
</feature>
<dbReference type="EMBL" id="JAEVLS010000005">
    <property type="protein sequence ID" value="MBM0107709.1"/>
    <property type="molecule type" value="Genomic_DNA"/>
</dbReference>
<gene>
    <name evidence="6 10" type="primary">minC</name>
    <name evidence="10" type="ORF">JM946_23440</name>
</gene>
<comment type="caution">
    <text evidence="10">The sequence shown here is derived from an EMBL/GenBank/DDBJ whole genome shotgun (WGS) entry which is preliminary data.</text>
</comment>
<evidence type="ECO:0000256" key="4">
    <source>
        <dbReference type="ARBA" id="ARBA00023306"/>
    </source>
</evidence>
<sequence>MNKPLEAAREPAVEIRFGQVGLAQVRIRTTDAGAILDELTGRVAAAPHFFERTAVCLDLSALEKEPSTSDMRDVFDAVRRAGMLTVGLAHGTAAVDALARTLEVPVLTQFRVQGKASPVPTVKEPAPPPKAPAPPPEPAVLHTPSLMQHQPVRSGQQVYARHSDLVVTSTVGAGAEVIADGCVHIYGTLRGRAVAGARGEVTARVFCQEFHAELISIAGVFRVFETLPPELAGKPVQAWLDGDDLRFARIGG</sequence>
<evidence type="ECO:0000259" key="8">
    <source>
        <dbReference type="Pfam" id="PF03775"/>
    </source>
</evidence>
<feature type="domain" description="Septum formation inhibitor MinC N-terminal" evidence="9">
    <location>
        <begin position="13"/>
        <end position="84"/>
    </location>
</feature>
<reference evidence="10 11" key="1">
    <citation type="journal article" date="2021" name="Int. J. Syst. Evol. Microbiol.">
        <title>Steroidobacter gossypii sp. nov., isolated from soil of cotton cropping field.</title>
        <authorList>
            <person name="Huang R."/>
            <person name="Yang S."/>
            <person name="Zhen C."/>
            <person name="Liu W."/>
        </authorList>
    </citation>
    <scope>NUCLEOTIDE SEQUENCE [LARGE SCALE GENOMIC DNA]</scope>
    <source>
        <strain evidence="10 11">S1-65</strain>
    </source>
</reference>
<feature type="compositionally biased region" description="Pro residues" evidence="7">
    <location>
        <begin position="125"/>
        <end position="136"/>
    </location>
</feature>
<organism evidence="10 11">
    <name type="scientific">Steroidobacter gossypii</name>
    <dbReference type="NCBI Taxonomy" id="2805490"/>
    <lineage>
        <taxon>Bacteria</taxon>
        <taxon>Pseudomonadati</taxon>
        <taxon>Pseudomonadota</taxon>
        <taxon>Gammaproteobacteria</taxon>
        <taxon>Steroidobacterales</taxon>
        <taxon>Steroidobacteraceae</taxon>
        <taxon>Steroidobacter</taxon>
    </lineage>
</organism>
<evidence type="ECO:0000259" key="9">
    <source>
        <dbReference type="Pfam" id="PF05209"/>
    </source>
</evidence>
<dbReference type="PANTHER" id="PTHR34108">
    <property type="entry name" value="SEPTUM SITE-DETERMINING PROTEIN MINC"/>
    <property type="match status" value="1"/>
</dbReference>
<dbReference type="HAMAP" id="MF_00267">
    <property type="entry name" value="MinC"/>
    <property type="match status" value="1"/>
</dbReference>
<dbReference type="InterPro" id="IPR016098">
    <property type="entry name" value="CAP/MinC_C"/>
</dbReference>
<dbReference type="SUPFAM" id="SSF63848">
    <property type="entry name" value="Cell-division inhibitor MinC, C-terminal domain"/>
    <property type="match status" value="1"/>
</dbReference>
<dbReference type="InterPro" id="IPR007874">
    <property type="entry name" value="MinC_N"/>
</dbReference>
<dbReference type="InterPro" id="IPR036145">
    <property type="entry name" value="MinC_C_sf"/>
</dbReference>
<evidence type="ECO:0000313" key="11">
    <source>
        <dbReference type="Proteomes" id="UP000661077"/>
    </source>
</evidence>
<evidence type="ECO:0000256" key="7">
    <source>
        <dbReference type="SAM" id="MobiDB-lite"/>
    </source>
</evidence>
<dbReference type="Gene3D" id="2.160.20.70">
    <property type="match status" value="1"/>
</dbReference>
<comment type="subunit">
    <text evidence="6">Interacts with MinD and FtsZ.</text>
</comment>
<dbReference type="Pfam" id="PF03775">
    <property type="entry name" value="MinC_C"/>
    <property type="match status" value="1"/>
</dbReference>
<dbReference type="Gene3D" id="3.30.70.260">
    <property type="match status" value="1"/>
</dbReference>
<evidence type="ECO:0000256" key="2">
    <source>
        <dbReference type="ARBA" id="ARBA00022618"/>
    </source>
</evidence>
<keyword evidence="11" id="KW-1185">Reference proteome</keyword>
<evidence type="ECO:0000256" key="6">
    <source>
        <dbReference type="HAMAP-Rule" id="MF_00267"/>
    </source>
</evidence>
<comment type="function">
    <text evidence="5 6">Cell division inhibitor that blocks the formation of polar Z ring septums. Rapidly oscillates between the poles of the cell to destabilize FtsZ filaments that have formed before they mature into polar Z rings. Prevents FtsZ polymerization.</text>
</comment>
<comment type="similarity">
    <text evidence="1 6">Belongs to the MinC family.</text>
</comment>
<evidence type="ECO:0000313" key="10">
    <source>
        <dbReference type="EMBL" id="MBM0107709.1"/>
    </source>
</evidence>
<evidence type="ECO:0000256" key="1">
    <source>
        <dbReference type="ARBA" id="ARBA00006291"/>
    </source>
</evidence>
<dbReference type="PANTHER" id="PTHR34108:SF1">
    <property type="entry name" value="SEPTUM SITE-DETERMINING PROTEIN MINC"/>
    <property type="match status" value="1"/>
</dbReference>
<dbReference type="RefSeq" id="WP_203169803.1">
    <property type="nucleotide sequence ID" value="NZ_JAEVLS010000005.1"/>
</dbReference>
<proteinExistence type="inferred from homology"/>
<keyword evidence="4 6" id="KW-0131">Cell cycle</keyword>
<protein>
    <recommendedName>
        <fullName evidence="6">Probable septum site-determining protein MinC</fullName>
    </recommendedName>
</protein>
<dbReference type="NCBIfam" id="TIGR01222">
    <property type="entry name" value="minC"/>
    <property type="match status" value="1"/>
</dbReference>
<feature type="domain" description="Septum formation inhibitor MinC C-terminal" evidence="8">
    <location>
        <begin position="149"/>
        <end position="246"/>
    </location>
</feature>
<dbReference type="InterPro" id="IPR005526">
    <property type="entry name" value="Septum_form_inhib_MinC_C"/>
</dbReference>
<evidence type="ECO:0000256" key="3">
    <source>
        <dbReference type="ARBA" id="ARBA00023210"/>
    </source>
</evidence>
<evidence type="ECO:0000256" key="5">
    <source>
        <dbReference type="ARBA" id="ARBA00025606"/>
    </source>
</evidence>
<accession>A0ABS1X3A8</accession>
<keyword evidence="2 6" id="KW-0132">Cell division</keyword>
<dbReference type="Pfam" id="PF05209">
    <property type="entry name" value="MinC_N"/>
    <property type="match status" value="1"/>
</dbReference>
<dbReference type="Proteomes" id="UP000661077">
    <property type="component" value="Unassembled WGS sequence"/>
</dbReference>
<dbReference type="InterPro" id="IPR013033">
    <property type="entry name" value="MinC"/>
</dbReference>
<name>A0ABS1X3A8_9GAMM</name>
<keyword evidence="3 6" id="KW-0717">Septation</keyword>